<dbReference type="GO" id="GO:0006260">
    <property type="term" value="P:DNA replication"/>
    <property type="evidence" value="ECO:0007669"/>
    <property type="project" value="TreeGrafter"/>
</dbReference>
<keyword evidence="1" id="KW-0547">Nucleotide-binding</keyword>
<evidence type="ECO:0000313" key="4">
    <source>
        <dbReference type="EMBL" id="AGI68536.1"/>
    </source>
</evidence>
<reference evidence="4 5" key="1">
    <citation type="journal article" date="2013" name="PLoS ONE">
        <title>Poles Apart: Arctic and Antarctic Octadecabacter strains Share High Genome Plasticity and a New Type of Xanthorhodopsin.</title>
        <authorList>
            <person name="Vollmers J."/>
            <person name="Voget S."/>
            <person name="Dietrich S."/>
            <person name="Gollnow K."/>
            <person name="Smits M."/>
            <person name="Meyer K."/>
            <person name="Brinkhoff T."/>
            <person name="Simon M."/>
            <person name="Daniel R."/>
        </authorList>
    </citation>
    <scope>NUCLEOTIDE SEQUENCE [LARGE SCALE GENOMIC DNA]</scope>
    <source>
        <strain evidence="4 5">307</strain>
    </source>
</reference>
<dbReference type="InterPro" id="IPR002611">
    <property type="entry name" value="IstB_ATP-bd"/>
</dbReference>
<dbReference type="KEGG" id="oat:OAN307_c29860"/>
<evidence type="ECO:0000256" key="1">
    <source>
        <dbReference type="ARBA" id="ARBA00022741"/>
    </source>
</evidence>
<dbReference type="InterPro" id="IPR047661">
    <property type="entry name" value="IstB"/>
</dbReference>
<dbReference type="InterPro" id="IPR027417">
    <property type="entry name" value="P-loop_NTPase"/>
</dbReference>
<dbReference type="NCBIfam" id="NF038214">
    <property type="entry name" value="IS21_help_AAA"/>
    <property type="match status" value="1"/>
</dbReference>
<dbReference type="Proteomes" id="UP000005307">
    <property type="component" value="Chromosome"/>
</dbReference>
<dbReference type="Gene3D" id="3.40.50.300">
    <property type="entry name" value="P-loop containing nucleotide triphosphate hydrolases"/>
    <property type="match status" value="1"/>
</dbReference>
<keyword evidence="5" id="KW-1185">Reference proteome</keyword>
<keyword evidence="2 4" id="KW-0067">ATP-binding</keyword>
<accession>M9RDR9</accession>
<dbReference type="Pfam" id="PF01695">
    <property type="entry name" value="IstB_IS21"/>
    <property type="match status" value="1"/>
</dbReference>
<dbReference type="PANTHER" id="PTHR30050:SF4">
    <property type="entry name" value="ATP-BINDING PROTEIN RV3427C IN INSERTION SEQUENCE-RELATED"/>
    <property type="match status" value="1"/>
</dbReference>
<organism evidence="4 5">
    <name type="scientific">Octadecabacter antarcticus 307</name>
    <dbReference type="NCBI Taxonomy" id="391626"/>
    <lineage>
        <taxon>Bacteria</taxon>
        <taxon>Pseudomonadati</taxon>
        <taxon>Pseudomonadota</taxon>
        <taxon>Alphaproteobacteria</taxon>
        <taxon>Rhodobacterales</taxon>
        <taxon>Roseobacteraceae</taxon>
        <taxon>Octadecabacter</taxon>
    </lineage>
</organism>
<protein>
    <submittedName>
        <fullName evidence="4">Putative ATP-binding protein</fullName>
    </submittedName>
</protein>
<dbReference type="PIRSF" id="PIRSF003073">
    <property type="entry name" value="DNAC_TnpB_IstB"/>
    <property type="match status" value="1"/>
</dbReference>
<dbReference type="CDD" id="cd00009">
    <property type="entry name" value="AAA"/>
    <property type="match status" value="1"/>
</dbReference>
<evidence type="ECO:0000259" key="3">
    <source>
        <dbReference type="Pfam" id="PF01695"/>
    </source>
</evidence>
<dbReference type="InterPro" id="IPR028350">
    <property type="entry name" value="DNAC/IstB-like"/>
</dbReference>
<name>M9RDR9_9RHOB</name>
<dbReference type="PANTHER" id="PTHR30050">
    <property type="entry name" value="CHROMOSOMAL REPLICATION INITIATOR PROTEIN DNAA"/>
    <property type="match status" value="1"/>
</dbReference>
<gene>
    <name evidence="4" type="ORF">OAN307_c29860</name>
</gene>
<dbReference type="STRING" id="391626.OAN307_c29860"/>
<dbReference type="eggNOG" id="COG1484">
    <property type="taxonomic scope" value="Bacteria"/>
</dbReference>
<dbReference type="SUPFAM" id="SSF52540">
    <property type="entry name" value="P-loop containing nucleoside triphosphate hydrolases"/>
    <property type="match status" value="1"/>
</dbReference>
<evidence type="ECO:0000256" key="2">
    <source>
        <dbReference type="ARBA" id="ARBA00022840"/>
    </source>
</evidence>
<sequence length="270" mass="30337">MATNMTHQALQTLKLNGMADVYAELVAQGGRASQDPSEWINYMVAREQSIRDANRLKSRLRTAKLRDTNATMDTVDFNVDRTLDRPAFEALRNGAWIDAHHTVLMSGPCGVGKSYLACALGHEACKLDKSVLFFRMPQLFSDLALAKETGIYDRLCTKILRADVLILDDWGPDLMTATQRRDLMEIVDARYERKSTIITSQLPVEKWYNIIGDPTLADAILDRLVHQAYRFDLNGPSMRKTSGKEEIEPTKIRKPSFASLLSKPAYPADG</sequence>
<proteinExistence type="predicted"/>
<evidence type="ECO:0000313" key="5">
    <source>
        <dbReference type="Proteomes" id="UP000005307"/>
    </source>
</evidence>
<dbReference type="AlphaFoldDB" id="M9RDR9"/>
<dbReference type="OrthoDB" id="8150723at2"/>
<feature type="domain" description="IstB-like ATP-binding" evidence="3">
    <location>
        <begin position="10"/>
        <end position="242"/>
    </location>
</feature>
<dbReference type="EMBL" id="CP003740">
    <property type="protein sequence ID" value="AGI68536.1"/>
    <property type="molecule type" value="Genomic_DNA"/>
</dbReference>
<dbReference type="GO" id="GO:0005524">
    <property type="term" value="F:ATP binding"/>
    <property type="evidence" value="ECO:0007669"/>
    <property type="project" value="UniProtKB-KW"/>
</dbReference>
<dbReference type="HOGENOM" id="CLU_062999_7_0_5"/>